<gene>
    <name evidence="5" type="primary">flgI</name>
    <name evidence="6" type="ORF">A3K49_02780</name>
</gene>
<protein>
    <recommendedName>
        <fullName evidence="5">Flagellar P-ring protein</fullName>
    </recommendedName>
    <alternativeName>
        <fullName evidence="5">Basal body P-ring protein</fullName>
    </alternativeName>
</protein>
<dbReference type="PRINTS" id="PR01010">
    <property type="entry name" value="FLGPRINGFLGI"/>
</dbReference>
<dbReference type="GO" id="GO:0030288">
    <property type="term" value="C:outer membrane-bounded periplasmic space"/>
    <property type="evidence" value="ECO:0007669"/>
    <property type="project" value="InterPro"/>
</dbReference>
<sequence length="360" mass="37558" precursor="true">MKRAKKALVFILLAVCACTAGYAASPPVRLKDIARVLEARDNQLMGFGLVVGLRNTGDRSQNEVTQQALANVLSRMGVIPQAVDFKTRNTAAVMVTAVLPAFVKPGDKIDITVSSVGDATSLQGGTLLTTPLQGVDDQVYAVGQGNVVVGAESFPYVKQQTTTVGRIPAGGLVEKEVLVTTSKTGTVTLVLNQPDFTSANRVAAALNRAGLNAEAKDASTILVSSDSGEDYVALVSRIEAVRVTPDTIAKIVINERTGTIVIGENVVIAPVAVSYGGIDVTIRDVALVGDSAVASADQYQTVTRARLDKTGAKLQVVPATPTLSQLVRALNAINASPKDMIAILQALKKSGAIKAELEVI</sequence>
<evidence type="ECO:0000256" key="2">
    <source>
        <dbReference type="ARBA" id="ARBA00004117"/>
    </source>
</evidence>
<evidence type="ECO:0000256" key="5">
    <source>
        <dbReference type="HAMAP-Rule" id="MF_00416"/>
    </source>
</evidence>
<comment type="subcellular location">
    <subcellularLocation>
        <location evidence="2 5">Bacterial flagellum basal body</location>
    </subcellularLocation>
</comment>
<reference evidence="6 7" key="1">
    <citation type="journal article" date="2016" name="Nat. Commun.">
        <title>Thousands of microbial genomes shed light on interconnected biogeochemical processes in an aquifer system.</title>
        <authorList>
            <person name="Anantharaman K."/>
            <person name="Brown C.T."/>
            <person name="Hug L.A."/>
            <person name="Sharon I."/>
            <person name="Castelle C.J."/>
            <person name="Probst A.J."/>
            <person name="Thomas B.C."/>
            <person name="Singh A."/>
            <person name="Wilkins M.J."/>
            <person name="Karaoz U."/>
            <person name="Brodie E.L."/>
            <person name="Williams K.H."/>
            <person name="Hubbard S.S."/>
            <person name="Banfield J.F."/>
        </authorList>
    </citation>
    <scope>NUCLEOTIDE SEQUENCE [LARGE SCALE GENOMIC DNA]</scope>
</reference>
<evidence type="ECO:0000256" key="1">
    <source>
        <dbReference type="ARBA" id="ARBA00002591"/>
    </source>
</evidence>
<dbReference type="PROSITE" id="PS51257">
    <property type="entry name" value="PROKAR_LIPOPROTEIN"/>
    <property type="match status" value="1"/>
</dbReference>
<keyword evidence="3 5" id="KW-0732">Signal</keyword>
<dbReference type="PANTHER" id="PTHR30381:SF0">
    <property type="entry name" value="FLAGELLAR P-RING PROTEIN"/>
    <property type="match status" value="1"/>
</dbReference>
<dbReference type="GO" id="GO:0005198">
    <property type="term" value="F:structural molecule activity"/>
    <property type="evidence" value="ECO:0007669"/>
    <property type="project" value="InterPro"/>
</dbReference>
<organism evidence="6 7">
    <name type="scientific">candidate division WOR-1 bacterium RIFOXYC12_FULL_54_18</name>
    <dbReference type="NCBI Taxonomy" id="1802584"/>
    <lineage>
        <taxon>Bacteria</taxon>
        <taxon>Bacillati</taxon>
        <taxon>Saganbacteria</taxon>
    </lineage>
</organism>
<feature type="signal peptide" evidence="5">
    <location>
        <begin position="1"/>
        <end position="23"/>
    </location>
</feature>
<dbReference type="PANTHER" id="PTHR30381">
    <property type="entry name" value="FLAGELLAR P-RING PERIPLASMIC PROTEIN FLGI"/>
    <property type="match status" value="1"/>
</dbReference>
<dbReference type="GO" id="GO:0009428">
    <property type="term" value="C:bacterial-type flagellum basal body, distal rod, P ring"/>
    <property type="evidence" value="ECO:0007669"/>
    <property type="project" value="InterPro"/>
</dbReference>
<dbReference type="Pfam" id="PF02119">
    <property type="entry name" value="FlgI"/>
    <property type="match status" value="1"/>
</dbReference>
<comment type="caution">
    <text evidence="6">The sequence shown here is derived from an EMBL/GenBank/DDBJ whole genome shotgun (WGS) entry which is preliminary data.</text>
</comment>
<dbReference type="Proteomes" id="UP000178602">
    <property type="component" value="Unassembled WGS sequence"/>
</dbReference>
<dbReference type="InterPro" id="IPR001782">
    <property type="entry name" value="Flag_FlgI"/>
</dbReference>
<evidence type="ECO:0000256" key="4">
    <source>
        <dbReference type="ARBA" id="ARBA00023143"/>
    </source>
</evidence>
<comment type="similarity">
    <text evidence="5">Belongs to the FlgI family.</text>
</comment>
<evidence type="ECO:0000256" key="3">
    <source>
        <dbReference type="ARBA" id="ARBA00022729"/>
    </source>
</evidence>
<dbReference type="HAMAP" id="MF_00416">
    <property type="entry name" value="FlgI"/>
    <property type="match status" value="1"/>
</dbReference>
<dbReference type="EMBL" id="MEUG01000001">
    <property type="protein sequence ID" value="OGC27912.1"/>
    <property type="molecule type" value="Genomic_DNA"/>
</dbReference>
<evidence type="ECO:0000313" key="7">
    <source>
        <dbReference type="Proteomes" id="UP000178602"/>
    </source>
</evidence>
<comment type="function">
    <text evidence="1 5">Assembles around the rod to form the L-ring and probably protects the motor/basal body from shearing forces during rotation.</text>
</comment>
<feature type="chain" id="PRO_5009730090" description="Flagellar P-ring protein" evidence="5">
    <location>
        <begin position="24"/>
        <end position="360"/>
    </location>
</feature>
<comment type="subunit">
    <text evidence="5">The basal body constitutes a major portion of the flagellar organelle and consists of four rings (L,P,S, and M) mounted on a central rod.</text>
</comment>
<accession>A0A1F4T575</accession>
<dbReference type="GO" id="GO:0071973">
    <property type="term" value="P:bacterial-type flagellum-dependent cell motility"/>
    <property type="evidence" value="ECO:0007669"/>
    <property type="project" value="InterPro"/>
</dbReference>
<dbReference type="NCBIfam" id="NF003676">
    <property type="entry name" value="PRK05303.1"/>
    <property type="match status" value="1"/>
</dbReference>
<evidence type="ECO:0000313" key="6">
    <source>
        <dbReference type="EMBL" id="OGC27912.1"/>
    </source>
</evidence>
<proteinExistence type="inferred from homology"/>
<dbReference type="AlphaFoldDB" id="A0A1F4T575"/>
<keyword evidence="4 5" id="KW-0975">Bacterial flagellum</keyword>
<name>A0A1F4T575_UNCSA</name>